<gene>
    <name evidence="1" type="ordered locus">HEAR0926</name>
</gene>
<dbReference type="AlphaFoldDB" id="A4G3M3"/>
<sequence>MRALQYRHQQFQTHNGCKMENAVYNQALTALKNLFGTPRPLVNKSGARFLRNGTITIYHTELAPGNDAEIAFNVHPLASAYRITPAALTSLLDECRYMTGKPTETNKVQNWPRIGFASEEDVTRVMEKLSAALVK</sequence>
<dbReference type="EMBL" id="CU207211">
    <property type="protein sequence ID" value="CAL61110.1"/>
    <property type="molecule type" value="Genomic_DNA"/>
</dbReference>
<dbReference type="HOGENOM" id="CLU_2081647_0_0_4"/>
<dbReference type="Proteomes" id="UP000006697">
    <property type="component" value="Chromosome"/>
</dbReference>
<protein>
    <submittedName>
        <fullName evidence="1">Uncharacterized protein</fullName>
    </submittedName>
</protein>
<evidence type="ECO:0000313" key="2">
    <source>
        <dbReference type="Proteomes" id="UP000006697"/>
    </source>
</evidence>
<dbReference type="STRING" id="204773.HEAR0926"/>
<dbReference type="eggNOG" id="ENOG5032CTW">
    <property type="taxonomic scope" value="Bacteria"/>
</dbReference>
<name>A4G3M3_HERAR</name>
<keyword evidence="2" id="KW-1185">Reference proteome</keyword>
<reference evidence="1 2" key="1">
    <citation type="journal article" date="2007" name="PLoS Genet.">
        <title>A tale of two oxidation states: bacterial colonization of arsenic-rich environments.</title>
        <authorList>
            <person name="Muller D."/>
            <person name="Medigue C."/>
            <person name="Koechler S."/>
            <person name="Barbe V."/>
            <person name="Barakat M."/>
            <person name="Talla E."/>
            <person name="Bonnefoy V."/>
            <person name="Krin E."/>
            <person name="Arsene-Ploetze F."/>
            <person name="Carapito C."/>
            <person name="Chandler M."/>
            <person name="Cournoyer B."/>
            <person name="Cruveiller S."/>
            <person name="Dossat C."/>
            <person name="Duval S."/>
            <person name="Heymann M."/>
            <person name="Leize E."/>
            <person name="Lieutaud A."/>
            <person name="Lievremont D."/>
            <person name="Makita Y."/>
            <person name="Mangenot S."/>
            <person name="Nitschke W."/>
            <person name="Ortet P."/>
            <person name="Perdrial N."/>
            <person name="Schoepp B."/>
            <person name="Siguier N."/>
            <person name="Simeonova D.D."/>
            <person name="Rouy Z."/>
            <person name="Segurens B."/>
            <person name="Turlin E."/>
            <person name="Vallenet D."/>
            <person name="Van Dorsselaer A."/>
            <person name="Weiss S."/>
            <person name="Weissenbach J."/>
            <person name="Lett M.C."/>
            <person name="Danchin A."/>
            <person name="Bertin P.N."/>
        </authorList>
    </citation>
    <scope>NUCLEOTIDE SEQUENCE [LARGE SCALE GENOMIC DNA]</scope>
    <source>
        <strain evidence="2">ULPAs1</strain>
    </source>
</reference>
<proteinExistence type="predicted"/>
<dbReference type="OrthoDB" id="8776703at2"/>
<evidence type="ECO:0000313" key="1">
    <source>
        <dbReference type="EMBL" id="CAL61110.1"/>
    </source>
</evidence>
<accession>A4G3M3</accession>
<dbReference type="KEGG" id="har:HEAR0926"/>
<organism evidence="1 2">
    <name type="scientific">Herminiimonas arsenicoxydans</name>
    <dbReference type="NCBI Taxonomy" id="204773"/>
    <lineage>
        <taxon>Bacteria</taxon>
        <taxon>Pseudomonadati</taxon>
        <taxon>Pseudomonadota</taxon>
        <taxon>Betaproteobacteria</taxon>
        <taxon>Burkholderiales</taxon>
        <taxon>Oxalobacteraceae</taxon>
        <taxon>Herminiimonas</taxon>
    </lineage>
</organism>